<keyword evidence="6" id="KW-1185">Reference proteome</keyword>
<evidence type="ECO:0000256" key="1">
    <source>
        <dbReference type="ARBA" id="ARBA00005836"/>
    </source>
</evidence>
<feature type="domain" description="Metalloprotease TldD/E C-terminal" evidence="3">
    <location>
        <begin position="220"/>
        <end position="441"/>
    </location>
</feature>
<dbReference type="Gene3D" id="3.30.2290.10">
    <property type="entry name" value="PmbA/TldD superfamily"/>
    <property type="match status" value="1"/>
</dbReference>
<dbReference type="PANTHER" id="PTHR43421">
    <property type="entry name" value="METALLOPROTEASE PMBA"/>
    <property type="match status" value="1"/>
</dbReference>
<dbReference type="InterPro" id="IPR036059">
    <property type="entry name" value="TldD/PmbA_sf"/>
</dbReference>
<name>A0ABX9KHM4_9FUSO</name>
<dbReference type="InterPro" id="IPR035068">
    <property type="entry name" value="TldD/PmbA_N"/>
</dbReference>
<dbReference type="Pfam" id="PF19289">
    <property type="entry name" value="PmbA_TldD_3rd"/>
    <property type="match status" value="1"/>
</dbReference>
<evidence type="ECO:0000313" key="6">
    <source>
        <dbReference type="Proteomes" id="UP000263486"/>
    </source>
</evidence>
<dbReference type="InterPro" id="IPR002510">
    <property type="entry name" value="Metalloprtase-TldD/E_N"/>
</dbReference>
<dbReference type="Pfam" id="PF19290">
    <property type="entry name" value="PmbA_TldD_2nd"/>
    <property type="match status" value="1"/>
</dbReference>
<dbReference type="EMBL" id="QUAJ01000009">
    <property type="protein sequence ID" value="REI41577.1"/>
    <property type="molecule type" value="Genomic_DNA"/>
</dbReference>
<organism evidence="5 6">
    <name type="scientific">Psychrilyobacter piezotolerans</name>
    <dbReference type="NCBI Taxonomy" id="2293438"/>
    <lineage>
        <taxon>Bacteria</taxon>
        <taxon>Fusobacteriati</taxon>
        <taxon>Fusobacteriota</taxon>
        <taxon>Fusobacteriia</taxon>
        <taxon>Fusobacteriales</taxon>
        <taxon>Fusobacteriaceae</taxon>
        <taxon>Psychrilyobacter</taxon>
    </lineage>
</organism>
<feature type="domain" description="Metalloprotease TldD/E central" evidence="4">
    <location>
        <begin position="109"/>
        <end position="212"/>
    </location>
</feature>
<evidence type="ECO:0000259" key="2">
    <source>
        <dbReference type="Pfam" id="PF01523"/>
    </source>
</evidence>
<feature type="domain" description="Metalloprotease TldD/E N-terminal" evidence="2">
    <location>
        <begin position="19"/>
        <end position="82"/>
    </location>
</feature>
<comment type="caution">
    <text evidence="5">The sequence shown here is derived from an EMBL/GenBank/DDBJ whole genome shotgun (WGS) entry which is preliminary data.</text>
</comment>
<dbReference type="InterPro" id="IPR045570">
    <property type="entry name" value="Metalloprtase-TldD/E_cen_dom"/>
</dbReference>
<sequence>MDYTNLFNKAKEKKIEELEVYFSRSGSTSIKLFNSEVEEYKVSDVSGISLKGKYNGKAGSVYTEEISEESAVKLLDQLILNASIVETNEEFSLFEGDKNYPEVRTFNEDIRNIKTSAKIELLKKIDEKVRSYENIDTLQRLVFVESETETKIINSRNLDLEKKKNTILVYCYAAAKKGDEVTTGGDFILTHDINSIDVEKFAEKVALNAANKLGGRKTDSGKYKTLLSNEVAADLLGAMSSSFSAENVQKGLSMLEGKLENPVCSENITITDKPLVDFGPNSTAFDDEGVAASDKVIVERGRLKTFLHNRKTAEKDGVESTGNGFKAGFKGLVAVKPTNFSIENGGSSLEELTAKVGDGIYINDLSGIHAGLNPVTGDFSLQAGGFLIKDGKLDLPVNLITVAGNFFEMLKDVNDLGNDFKYGYSGVGSPSLFINELSISGK</sequence>
<evidence type="ECO:0000313" key="5">
    <source>
        <dbReference type="EMBL" id="REI41577.1"/>
    </source>
</evidence>
<dbReference type="PANTHER" id="PTHR43421:SF1">
    <property type="entry name" value="METALLOPROTEASE PMBA"/>
    <property type="match status" value="1"/>
</dbReference>
<dbReference type="Proteomes" id="UP000263486">
    <property type="component" value="Unassembled WGS sequence"/>
</dbReference>
<accession>A0ABX9KHM4</accession>
<evidence type="ECO:0000259" key="4">
    <source>
        <dbReference type="Pfam" id="PF19290"/>
    </source>
</evidence>
<reference evidence="5 6" key="1">
    <citation type="submission" date="2018-08" db="EMBL/GenBank/DDBJ databases">
        <title>Draft genome sequence of Psychrilyobacter sp. strain SD5 isolated from Black Sea water.</title>
        <authorList>
            <person name="Yadav S."/>
            <person name="Villanueva L."/>
            <person name="Damste J.S.S."/>
        </authorList>
    </citation>
    <scope>NUCLEOTIDE SEQUENCE [LARGE SCALE GENOMIC DNA]</scope>
    <source>
        <strain evidence="5 6">SD5</strain>
    </source>
</reference>
<proteinExistence type="inferred from homology"/>
<evidence type="ECO:0000259" key="3">
    <source>
        <dbReference type="Pfam" id="PF19289"/>
    </source>
</evidence>
<dbReference type="SUPFAM" id="SSF111283">
    <property type="entry name" value="Putative modulator of DNA gyrase, PmbA/TldD"/>
    <property type="match status" value="1"/>
</dbReference>
<dbReference type="InterPro" id="IPR045569">
    <property type="entry name" value="Metalloprtase-TldD/E_C"/>
</dbReference>
<dbReference type="Pfam" id="PF01523">
    <property type="entry name" value="PmbA_TldD_1st"/>
    <property type="match status" value="1"/>
</dbReference>
<protein>
    <submittedName>
        <fullName evidence="5">TldD/PmbA family protein</fullName>
    </submittedName>
</protein>
<dbReference type="InterPro" id="IPR047657">
    <property type="entry name" value="PmbA"/>
</dbReference>
<comment type="similarity">
    <text evidence="1">Belongs to the peptidase U62 family.</text>
</comment>
<gene>
    <name evidence="5" type="ORF">DYH56_06620</name>
</gene>
<dbReference type="RefSeq" id="WP_114642082.1">
    <property type="nucleotide sequence ID" value="NZ_JAACIO010000009.1"/>
</dbReference>